<dbReference type="SUPFAM" id="SSF52833">
    <property type="entry name" value="Thioredoxin-like"/>
    <property type="match status" value="1"/>
</dbReference>
<organism evidence="8 9">
    <name type="scientific">Alistipes inops</name>
    <dbReference type="NCBI Taxonomy" id="1501391"/>
    <lineage>
        <taxon>Bacteria</taxon>
        <taxon>Pseudomonadati</taxon>
        <taxon>Bacteroidota</taxon>
        <taxon>Bacteroidia</taxon>
        <taxon>Bacteroidales</taxon>
        <taxon>Rikenellaceae</taxon>
        <taxon>Alistipes</taxon>
    </lineage>
</organism>
<evidence type="ECO:0000256" key="6">
    <source>
        <dbReference type="PIRNR" id="PIRNR000077"/>
    </source>
</evidence>
<evidence type="ECO:0000256" key="5">
    <source>
        <dbReference type="ARBA" id="ARBA00023284"/>
    </source>
</evidence>
<dbReference type="InterPro" id="IPR017937">
    <property type="entry name" value="Thioredoxin_CS"/>
</dbReference>
<dbReference type="Proteomes" id="UP000030889">
    <property type="component" value="Unassembled WGS sequence"/>
</dbReference>
<keyword evidence="2" id="KW-0813">Transport</keyword>
<comment type="similarity">
    <text evidence="1 6">Belongs to the thioredoxin family.</text>
</comment>
<keyword evidence="3" id="KW-0249">Electron transport</keyword>
<proteinExistence type="inferred from homology"/>
<dbReference type="InterPro" id="IPR036249">
    <property type="entry name" value="Thioredoxin-like_sf"/>
</dbReference>
<accession>A0ABR4YJ60</accession>
<keyword evidence="4" id="KW-1015">Disulfide bond</keyword>
<keyword evidence="9" id="KW-1185">Reference proteome</keyword>
<protein>
    <recommendedName>
        <fullName evidence="6">Thioredoxin</fullName>
    </recommendedName>
</protein>
<evidence type="ECO:0000313" key="8">
    <source>
        <dbReference type="EMBL" id="KHE42280.1"/>
    </source>
</evidence>
<sequence length="102" mass="11639">MSDNFNEVTGGETPVLVDFYATWCGPCKMMGPVLAELKQRFGDRLRIIKLDIDNPANAETVRRYGVRSVPTLMLFRRGELLWRESGARRTDEMAAILDRYIG</sequence>
<evidence type="ECO:0000256" key="3">
    <source>
        <dbReference type="ARBA" id="ARBA00022982"/>
    </source>
</evidence>
<dbReference type="PIRSF" id="PIRSF000077">
    <property type="entry name" value="Thioredoxin"/>
    <property type="match status" value="1"/>
</dbReference>
<evidence type="ECO:0000256" key="4">
    <source>
        <dbReference type="ARBA" id="ARBA00023157"/>
    </source>
</evidence>
<dbReference type="EMBL" id="JRGF01000005">
    <property type="protein sequence ID" value="KHE42280.1"/>
    <property type="molecule type" value="Genomic_DNA"/>
</dbReference>
<evidence type="ECO:0000256" key="1">
    <source>
        <dbReference type="ARBA" id="ARBA00008987"/>
    </source>
</evidence>
<dbReference type="Gene3D" id="3.40.30.10">
    <property type="entry name" value="Glutaredoxin"/>
    <property type="match status" value="1"/>
</dbReference>
<evidence type="ECO:0000259" key="7">
    <source>
        <dbReference type="PROSITE" id="PS51352"/>
    </source>
</evidence>
<dbReference type="Pfam" id="PF00085">
    <property type="entry name" value="Thioredoxin"/>
    <property type="match status" value="1"/>
</dbReference>
<feature type="domain" description="Thioredoxin" evidence="7">
    <location>
        <begin position="1"/>
        <end position="102"/>
    </location>
</feature>
<dbReference type="PROSITE" id="PS51352">
    <property type="entry name" value="THIOREDOXIN_2"/>
    <property type="match status" value="1"/>
</dbReference>
<dbReference type="PANTHER" id="PTHR45663:SF11">
    <property type="entry name" value="GEO12009P1"/>
    <property type="match status" value="1"/>
</dbReference>
<dbReference type="PANTHER" id="PTHR45663">
    <property type="entry name" value="GEO12009P1"/>
    <property type="match status" value="1"/>
</dbReference>
<dbReference type="InterPro" id="IPR005746">
    <property type="entry name" value="Thioredoxin"/>
</dbReference>
<evidence type="ECO:0000256" key="2">
    <source>
        <dbReference type="ARBA" id="ARBA00022448"/>
    </source>
</evidence>
<gene>
    <name evidence="8" type="ORF">LG35_05155</name>
</gene>
<dbReference type="InterPro" id="IPR013766">
    <property type="entry name" value="Thioredoxin_domain"/>
</dbReference>
<dbReference type="CDD" id="cd02947">
    <property type="entry name" value="TRX_family"/>
    <property type="match status" value="1"/>
</dbReference>
<reference evidence="8 9" key="1">
    <citation type="submission" date="2014-09" db="EMBL/GenBank/DDBJ databases">
        <title>Alistipes sp. 627, sp. nov., a novel member of the family Rikenellaceae isolated from human faeces.</title>
        <authorList>
            <person name="Shkoporov A.N."/>
            <person name="Chaplin A.V."/>
            <person name="Motuzova O.V."/>
            <person name="Kafarskaia L.I."/>
            <person name="Khokhlova E.V."/>
            <person name="Efimov B.A."/>
        </authorList>
    </citation>
    <scope>NUCLEOTIDE SEQUENCE [LARGE SCALE GENOMIC DNA]</scope>
    <source>
        <strain evidence="8 9">627</strain>
    </source>
</reference>
<comment type="caution">
    <text evidence="8">The sequence shown here is derived from an EMBL/GenBank/DDBJ whole genome shotgun (WGS) entry which is preliminary data.</text>
</comment>
<keyword evidence="5" id="KW-0676">Redox-active center</keyword>
<evidence type="ECO:0000313" key="9">
    <source>
        <dbReference type="Proteomes" id="UP000030889"/>
    </source>
</evidence>
<dbReference type="PROSITE" id="PS00194">
    <property type="entry name" value="THIOREDOXIN_1"/>
    <property type="match status" value="1"/>
</dbReference>
<dbReference type="PRINTS" id="PR00421">
    <property type="entry name" value="THIOREDOXIN"/>
</dbReference>
<name>A0ABR4YJ60_9BACT</name>